<keyword evidence="11" id="KW-1185">Reference proteome</keyword>
<dbReference type="PANTHER" id="PTHR30572:SF4">
    <property type="entry name" value="ABC TRANSPORTER PERMEASE YTRF"/>
    <property type="match status" value="1"/>
</dbReference>
<feature type="transmembrane region" description="Helical" evidence="7">
    <location>
        <begin position="400"/>
        <end position="417"/>
    </location>
</feature>
<comment type="subcellular location">
    <subcellularLocation>
        <location evidence="1">Cell membrane</location>
        <topology evidence="1">Multi-pass membrane protein</topology>
    </subcellularLocation>
</comment>
<dbReference type="GO" id="GO:0022857">
    <property type="term" value="F:transmembrane transporter activity"/>
    <property type="evidence" value="ECO:0007669"/>
    <property type="project" value="TreeGrafter"/>
</dbReference>
<keyword evidence="2" id="KW-1003">Cell membrane</keyword>
<evidence type="ECO:0000313" key="11">
    <source>
        <dbReference type="Proteomes" id="UP000184536"/>
    </source>
</evidence>
<feature type="domain" description="ABC3 transporter permease C-terminal" evidence="8">
    <location>
        <begin position="258"/>
        <end position="380"/>
    </location>
</feature>
<dbReference type="InterPro" id="IPR050250">
    <property type="entry name" value="Macrolide_Exporter_MacB"/>
</dbReference>
<evidence type="ECO:0000256" key="6">
    <source>
        <dbReference type="ARBA" id="ARBA00038076"/>
    </source>
</evidence>
<dbReference type="InterPro" id="IPR003838">
    <property type="entry name" value="ABC3_permease_C"/>
</dbReference>
<feature type="domain" description="MacB-like periplasmic core" evidence="9">
    <location>
        <begin position="19"/>
        <end position="229"/>
    </location>
</feature>
<accession>A0A1M6MH76</accession>
<feature type="transmembrane region" description="Helical" evidence="7">
    <location>
        <begin position="20"/>
        <end position="43"/>
    </location>
</feature>
<evidence type="ECO:0000256" key="2">
    <source>
        <dbReference type="ARBA" id="ARBA00022475"/>
    </source>
</evidence>
<evidence type="ECO:0000256" key="4">
    <source>
        <dbReference type="ARBA" id="ARBA00022989"/>
    </source>
</evidence>
<feature type="transmembrane region" description="Helical" evidence="7">
    <location>
        <begin position="354"/>
        <end position="374"/>
    </location>
</feature>
<evidence type="ECO:0000256" key="3">
    <source>
        <dbReference type="ARBA" id="ARBA00022692"/>
    </source>
</evidence>
<evidence type="ECO:0000259" key="9">
    <source>
        <dbReference type="Pfam" id="PF12704"/>
    </source>
</evidence>
<comment type="similarity">
    <text evidence="6">Belongs to the ABC-4 integral membrane protein family.</text>
</comment>
<feature type="domain" description="MacB-like periplasmic core" evidence="9">
    <location>
        <begin position="483"/>
        <end position="672"/>
    </location>
</feature>
<feature type="domain" description="ABC3 transporter permease C-terminal" evidence="8">
    <location>
        <begin position="704"/>
        <end position="822"/>
    </location>
</feature>
<keyword evidence="5 7" id="KW-0472">Membrane</keyword>
<keyword evidence="4 7" id="KW-1133">Transmembrane helix</keyword>
<reference evidence="11" key="1">
    <citation type="submission" date="2016-11" db="EMBL/GenBank/DDBJ databases">
        <authorList>
            <person name="Varghese N."/>
            <person name="Submissions S."/>
        </authorList>
    </citation>
    <scope>NUCLEOTIDE SEQUENCE [LARGE SCALE GENOMIC DNA]</scope>
    <source>
        <strain evidence="11">DSM 17957</strain>
    </source>
</reference>
<evidence type="ECO:0000256" key="1">
    <source>
        <dbReference type="ARBA" id="ARBA00004651"/>
    </source>
</evidence>
<dbReference type="Proteomes" id="UP000184536">
    <property type="component" value="Unassembled WGS sequence"/>
</dbReference>
<dbReference type="RefSeq" id="WP_110942027.1">
    <property type="nucleotide sequence ID" value="NZ_FQZV01000044.1"/>
</dbReference>
<feature type="transmembrane region" description="Helical" evidence="7">
    <location>
        <begin position="423"/>
        <end position="443"/>
    </location>
</feature>
<proteinExistence type="inferred from homology"/>
<organism evidence="10 11">
    <name type="scientific">Geosporobacter subterraneus DSM 17957</name>
    <dbReference type="NCBI Taxonomy" id="1121919"/>
    <lineage>
        <taxon>Bacteria</taxon>
        <taxon>Bacillati</taxon>
        <taxon>Bacillota</taxon>
        <taxon>Clostridia</taxon>
        <taxon>Peptostreptococcales</taxon>
        <taxon>Thermotaleaceae</taxon>
        <taxon>Geosporobacter</taxon>
    </lineage>
</organism>
<dbReference type="OrthoDB" id="1711021at2"/>
<dbReference type="Pfam" id="PF12704">
    <property type="entry name" value="MacB_PCD"/>
    <property type="match status" value="2"/>
</dbReference>
<sequence>MGIIIKFILRNIREKKFRTFLIIFSITLSTGLFFASSAISGTLEEMYVNRMRKHFGSAELLIHANEKSPSRYLTSAGAEAHRQDLEYIITAVEGGGYYRPNRDESVQVDLKGFDWEDLQRMNPVELAHSFNPEEFKGKKTIISAVTAEKYKLDLGSAMEIEMGEQKHRFLVAAIAAPTGPFQEDGRSTTVYMPKDTLSALQNSRGRSSIIFIKLKDPHQLKQISEKLSEVYRRYTVREPVTIEEIKQYTSRITTPFMLMTTMVLFMSVFIIYTSFKVITMERLPIIGTFRSIGATQKITDGVLLMESAVYGVLGGLLGCGLGIGVLWVMTYLMSENPWTGVRSAAQIQFNPGQLMIAFLMALILSMISAMVPIIKTSKIPVKDVVLNKVEIQPKKKSKKLYIGLLFLSLAVLLPGMVPREAAVIVGSMCMLLSAAAVTLLIPYMTIGFVKVFEWVYLYIFGNEGVLAAKNLRDNKSIINNITLLSIGISSLLMINTISHSVVKELVSFYREATFDVWMWTSRGDRNLDRLLMTVEGVEEVYGILGVQNVELADSKNKINLLHGVDKNRYSNYWNVGLTREILGELDQDRNILLTHTLKQKFNANKGDLLMLETKRGKKAYRVIGFFNSLRWNGNYALVSERFLKSDMISRYYDDIYIKTSIDPEKVQNNIKKKFERRQPWVMTIAQMEQNEHKSNDQLFIILNGFSIMAMVIGIFGILNNFIISFIERKRSLAVFRSIGMSKKQIIKMIFIEALTGGLIGGIVGVFAGVLMISIVPYVMRAMDTPIPMHYSLTLFLYALLAGMTITIIASISPALKSSKLNIVEAIKYE</sequence>
<feature type="transmembrane region" description="Helical" evidence="7">
    <location>
        <begin position="748"/>
        <end position="774"/>
    </location>
</feature>
<evidence type="ECO:0000256" key="7">
    <source>
        <dbReference type="SAM" id="Phobius"/>
    </source>
</evidence>
<keyword evidence="3 7" id="KW-0812">Transmembrane</keyword>
<feature type="transmembrane region" description="Helical" evidence="7">
    <location>
        <begin position="308"/>
        <end position="334"/>
    </location>
</feature>
<dbReference type="EMBL" id="FQZV01000044">
    <property type="protein sequence ID" value="SHJ82814.1"/>
    <property type="molecule type" value="Genomic_DNA"/>
</dbReference>
<feature type="transmembrane region" description="Helical" evidence="7">
    <location>
        <begin position="794"/>
        <end position="815"/>
    </location>
</feature>
<dbReference type="Pfam" id="PF02687">
    <property type="entry name" value="FtsX"/>
    <property type="match status" value="2"/>
</dbReference>
<feature type="transmembrane region" description="Helical" evidence="7">
    <location>
        <begin position="477"/>
        <end position="497"/>
    </location>
</feature>
<gene>
    <name evidence="10" type="ORF">SAMN02745975_02982</name>
</gene>
<evidence type="ECO:0000259" key="8">
    <source>
        <dbReference type="Pfam" id="PF02687"/>
    </source>
</evidence>
<dbReference type="STRING" id="1121919.SAMN02745975_02982"/>
<protein>
    <submittedName>
        <fullName evidence="10">Putative ABC transport system permease protein</fullName>
    </submittedName>
</protein>
<feature type="transmembrane region" description="Helical" evidence="7">
    <location>
        <begin position="698"/>
        <end position="727"/>
    </location>
</feature>
<evidence type="ECO:0000313" key="10">
    <source>
        <dbReference type="EMBL" id="SHJ82814.1"/>
    </source>
</evidence>
<dbReference type="InterPro" id="IPR025857">
    <property type="entry name" value="MacB_PCD"/>
</dbReference>
<dbReference type="GO" id="GO:0005886">
    <property type="term" value="C:plasma membrane"/>
    <property type="evidence" value="ECO:0007669"/>
    <property type="project" value="UniProtKB-SubCell"/>
</dbReference>
<dbReference type="AlphaFoldDB" id="A0A1M6MH76"/>
<name>A0A1M6MH76_9FIRM</name>
<feature type="transmembrane region" description="Helical" evidence="7">
    <location>
        <begin position="256"/>
        <end position="275"/>
    </location>
</feature>
<dbReference type="PANTHER" id="PTHR30572">
    <property type="entry name" value="MEMBRANE COMPONENT OF TRANSPORTER-RELATED"/>
    <property type="match status" value="1"/>
</dbReference>
<evidence type="ECO:0000256" key="5">
    <source>
        <dbReference type="ARBA" id="ARBA00023136"/>
    </source>
</evidence>